<dbReference type="AlphaFoldDB" id="W2C3C9"/>
<evidence type="ECO:0000313" key="1">
    <source>
        <dbReference type="EMBL" id="ETK01699.1"/>
    </source>
</evidence>
<dbReference type="EMBL" id="AYUF01000468">
    <property type="protein sequence ID" value="ETK01699.1"/>
    <property type="molecule type" value="Genomic_DNA"/>
</dbReference>
<proteinExistence type="predicted"/>
<sequence length="41" mass="4864">MGVFLQLGRSQKTFEVDFEAQKGLQKHLRLILRLKKDYKTV</sequence>
<organism evidence="1 2">
    <name type="scientific">Tannerella sp. oral taxon BU063 isolate Cell 2</name>
    <dbReference type="NCBI Taxonomy" id="1411148"/>
    <lineage>
        <taxon>Bacteria</taxon>
        <taxon>Pseudomonadati</taxon>
        <taxon>Bacteroidota</taxon>
        <taxon>Bacteroidia</taxon>
        <taxon>Bacteroidales</taxon>
        <taxon>Tannerellaceae</taxon>
        <taxon>Tannerella</taxon>
    </lineage>
</organism>
<comment type="caution">
    <text evidence="1">The sequence shown here is derived from an EMBL/GenBank/DDBJ whole genome shotgun (WGS) entry which is preliminary data.</text>
</comment>
<dbReference type="Proteomes" id="UP000018837">
    <property type="component" value="Unassembled WGS sequence"/>
</dbReference>
<name>W2C3C9_9BACT</name>
<evidence type="ECO:0000313" key="2">
    <source>
        <dbReference type="Proteomes" id="UP000018837"/>
    </source>
</evidence>
<accession>W2C3C9</accession>
<protein>
    <submittedName>
        <fullName evidence="1">Uncharacterized protein</fullName>
    </submittedName>
</protein>
<reference evidence="1 2" key="1">
    <citation type="submission" date="2013-11" db="EMBL/GenBank/DDBJ databases">
        <title>Single cell genomics of uncultured Tannerella BU063 (oral taxon 286).</title>
        <authorList>
            <person name="Beall C.J."/>
            <person name="Campbell A.G."/>
            <person name="Griffen A.L."/>
            <person name="Podar M."/>
            <person name="Leys E.J."/>
        </authorList>
    </citation>
    <scope>NUCLEOTIDE SEQUENCE [LARGE SCALE GENOMIC DNA]</scope>
    <source>
        <strain evidence="1">Cell 2</strain>
    </source>
</reference>
<gene>
    <name evidence="1" type="ORF">N425_08610</name>
</gene>